<feature type="region of interest" description="Disordered" evidence="2">
    <location>
        <begin position="186"/>
        <end position="206"/>
    </location>
</feature>
<accession>A0ABQ7UA93</accession>
<feature type="domain" description="CCHC-type" evidence="3">
    <location>
        <begin position="215"/>
        <end position="230"/>
    </location>
</feature>
<organism evidence="4 5">
    <name type="scientific">Solanum tuberosum</name>
    <name type="common">Potato</name>
    <dbReference type="NCBI Taxonomy" id="4113"/>
    <lineage>
        <taxon>Eukaryota</taxon>
        <taxon>Viridiplantae</taxon>
        <taxon>Streptophyta</taxon>
        <taxon>Embryophyta</taxon>
        <taxon>Tracheophyta</taxon>
        <taxon>Spermatophyta</taxon>
        <taxon>Magnoliopsida</taxon>
        <taxon>eudicotyledons</taxon>
        <taxon>Gunneridae</taxon>
        <taxon>Pentapetalae</taxon>
        <taxon>asterids</taxon>
        <taxon>lamiids</taxon>
        <taxon>Solanales</taxon>
        <taxon>Solanaceae</taxon>
        <taxon>Solanoideae</taxon>
        <taxon>Solaneae</taxon>
        <taxon>Solanum</taxon>
    </lineage>
</organism>
<dbReference type="InterPro" id="IPR001878">
    <property type="entry name" value="Znf_CCHC"/>
</dbReference>
<feature type="compositionally biased region" description="Polar residues" evidence="2">
    <location>
        <begin position="249"/>
        <end position="282"/>
    </location>
</feature>
<reference evidence="4 5" key="1">
    <citation type="journal article" date="2021" name="bioRxiv">
        <title>Chromosome-scale and haplotype-resolved genome assembly of a tetraploid potato cultivar.</title>
        <authorList>
            <person name="Sun H."/>
            <person name="Jiao W.-B."/>
            <person name="Krause K."/>
            <person name="Campoy J.A."/>
            <person name="Goel M."/>
            <person name="Folz-Donahue K."/>
            <person name="Kukat C."/>
            <person name="Huettel B."/>
            <person name="Schneeberger K."/>
        </authorList>
    </citation>
    <scope>NUCLEOTIDE SEQUENCE [LARGE SCALE GENOMIC DNA]</scope>
    <source>
        <strain evidence="4">SolTubOtavaFocal</strain>
        <tissue evidence="4">Leaves</tissue>
    </source>
</reference>
<dbReference type="PROSITE" id="PS50158">
    <property type="entry name" value="ZF_CCHC"/>
    <property type="match status" value="1"/>
</dbReference>
<feature type="region of interest" description="Disordered" evidence="2">
    <location>
        <begin position="230"/>
        <end position="282"/>
    </location>
</feature>
<dbReference type="InterPro" id="IPR036875">
    <property type="entry name" value="Znf_CCHC_sf"/>
</dbReference>
<dbReference type="SMART" id="SM00343">
    <property type="entry name" value="ZnF_C2HC"/>
    <property type="match status" value="1"/>
</dbReference>
<comment type="caution">
    <text evidence="4">The sequence shown here is derived from an EMBL/GenBank/DDBJ whole genome shotgun (WGS) entry which is preliminary data.</text>
</comment>
<evidence type="ECO:0000313" key="4">
    <source>
        <dbReference type="EMBL" id="KAH0743773.1"/>
    </source>
</evidence>
<dbReference type="Pfam" id="PF00098">
    <property type="entry name" value="zf-CCHC"/>
    <property type="match status" value="1"/>
</dbReference>
<evidence type="ECO:0000259" key="3">
    <source>
        <dbReference type="PROSITE" id="PS50158"/>
    </source>
</evidence>
<dbReference type="SUPFAM" id="SSF57756">
    <property type="entry name" value="Retrovirus zinc finger-like domains"/>
    <property type="match status" value="1"/>
</dbReference>
<keyword evidence="1" id="KW-0862">Zinc</keyword>
<evidence type="ECO:0000256" key="2">
    <source>
        <dbReference type="SAM" id="MobiDB-lite"/>
    </source>
</evidence>
<sequence>MEVAREGSGVSVSQPHALEEVGEPFSNQYIYHTSGSEVGNHKGVRVGSHPHMSPSTQAMNPPFQQMDEFFHHMAKAMNDPNVINFEKMRKMGGVEFEGTVDPTDAEQWLERMERVFEQLECSDVAKFKEFHMKYVPPAYCDAKRNEFLNLRQLGISIVENQQGFLRLSRYDGVSAAFTWERLDKEEASSNENKFRKPRPDFGGPLKRGRRASGACFNCGRFDHKVKDCPNPNNAPFLKTEGSVHKPSINPHQTNRGARLKNTQAASTNGANQASGQRDTARA</sequence>
<dbReference type="EMBL" id="JAIVGD010000023">
    <property type="protein sequence ID" value="KAH0743773.1"/>
    <property type="molecule type" value="Genomic_DNA"/>
</dbReference>
<keyword evidence="1" id="KW-0479">Metal-binding</keyword>
<gene>
    <name evidence="4" type="ORF">KY290_031766</name>
</gene>
<keyword evidence="5" id="KW-1185">Reference proteome</keyword>
<keyword evidence="1" id="KW-0863">Zinc-finger</keyword>
<dbReference type="Proteomes" id="UP000826656">
    <property type="component" value="Unassembled WGS sequence"/>
</dbReference>
<feature type="compositionally biased region" description="Basic and acidic residues" evidence="2">
    <location>
        <begin position="186"/>
        <end position="199"/>
    </location>
</feature>
<protein>
    <recommendedName>
        <fullName evidence="3">CCHC-type domain-containing protein</fullName>
    </recommendedName>
</protein>
<dbReference type="Gene3D" id="4.10.60.10">
    <property type="entry name" value="Zinc finger, CCHC-type"/>
    <property type="match status" value="1"/>
</dbReference>
<evidence type="ECO:0000313" key="5">
    <source>
        <dbReference type="Proteomes" id="UP000826656"/>
    </source>
</evidence>
<proteinExistence type="predicted"/>
<name>A0ABQ7UA93_SOLTU</name>
<evidence type="ECO:0000256" key="1">
    <source>
        <dbReference type="PROSITE-ProRule" id="PRU00047"/>
    </source>
</evidence>